<feature type="transmembrane region" description="Helical" evidence="1">
    <location>
        <begin position="47"/>
        <end position="66"/>
    </location>
</feature>
<protein>
    <submittedName>
        <fullName evidence="2">Uncharacterized protein</fullName>
    </submittedName>
</protein>
<sequence length="72" mass="7567">MTTQLCKARILPNSRKDKPMASKLVWGILGGVVLGAAFGNVGGNTGIWIAVCIAAGAVAAGLWYYMDTRRQG</sequence>
<accession>A0A271LBN7</accession>
<evidence type="ECO:0000256" key="1">
    <source>
        <dbReference type="SAM" id="Phobius"/>
    </source>
</evidence>
<keyword evidence="1" id="KW-0472">Membrane</keyword>
<keyword evidence="1" id="KW-1133">Transmembrane helix</keyword>
<feature type="transmembrane region" description="Helical" evidence="1">
    <location>
        <begin position="21"/>
        <end position="41"/>
    </location>
</feature>
<evidence type="ECO:0000313" key="3">
    <source>
        <dbReference type="Proteomes" id="UP000216442"/>
    </source>
</evidence>
<comment type="caution">
    <text evidence="2">The sequence shown here is derived from an EMBL/GenBank/DDBJ whole genome shotgun (WGS) entry which is preliminary data.</text>
</comment>
<dbReference type="Proteomes" id="UP000216442">
    <property type="component" value="Unassembled WGS sequence"/>
</dbReference>
<evidence type="ECO:0000313" key="2">
    <source>
        <dbReference type="EMBL" id="PAQ05513.1"/>
    </source>
</evidence>
<proteinExistence type="predicted"/>
<organism evidence="2 3">
    <name type="scientific">Mesorhizobium temperatum</name>
    <dbReference type="NCBI Taxonomy" id="241416"/>
    <lineage>
        <taxon>Bacteria</taxon>
        <taxon>Pseudomonadati</taxon>
        <taxon>Pseudomonadota</taxon>
        <taxon>Alphaproteobacteria</taxon>
        <taxon>Hyphomicrobiales</taxon>
        <taxon>Phyllobacteriaceae</taxon>
        <taxon>Mesorhizobium</taxon>
    </lineage>
</organism>
<keyword evidence="1" id="KW-0812">Transmembrane</keyword>
<dbReference type="EMBL" id="NPKJ01000071">
    <property type="protein sequence ID" value="PAQ05513.1"/>
    <property type="molecule type" value="Genomic_DNA"/>
</dbReference>
<gene>
    <name evidence="2" type="ORF">CIT26_29620</name>
</gene>
<keyword evidence="3" id="KW-1185">Reference proteome</keyword>
<dbReference type="AlphaFoldDB" id="A0A271LBN7"/>
<name>A0A271LBN7_9HYPH</name>
<reference evidence="2 3" key="1">
    <citation type="submission" date="2017-08" db="EMBL/GenBank/DDBJ databases">
        <title>Mesorhizobium wenxinae sp. nov., a novel rhizobial species isolated from root nodules of chickpea (Cicer arietinum L.).</title>
        <authorList>
            <person name="Zhang J."/>
        </authorList>
    </citation>
    <scope>NUCLEOTIDE SEQUENCE [LARGE SCALE GENOMIC DNA]</scope>
    <source>
        <strain evidence="2 3">SDW018</strain>
    </source>
</reference>